<protein>
    <recommendedName>
        <fullName evidence="1">Beta-lactamase-related domain-containing protein</fullName>
    </recommendedName>
</protein>
<dbReference type="PANTHER" id="PTHR46825">
    <property type="entry name" value="D-ALANYL-D-ALANINE-CARBOXYPEPTIDASE/ENDOPEPTIDASE AMPH"/>
    <property type="match status" value="1"/>
</dbReference>
<organism evidence="2 3">
    <name type="scientific">Streptomyces humidus</name>
    <dbReference type="NCBI Taxonomy" id="52259"/>
    <lineage>
        <taxon>Bacteria</taxon>
        <taxon>Bacillati</taxon>
        <taxon>Actinomycetota</taxon>
        <taxon>Actinomycetes</taxon>
        <taxon>Kitasatosporales</taxon>
        <taxon>Streptomycetaceae</taxon>
        <taxon>Streptomyces</taxon>
    </lineage>
</organism>
<proteinExistence type="predicted"/>
<dbReference type="EMBL" id="BMTL01000009">
    <property type="protein sequence ID" value="GGR86027.1"/>
    <property type="molecule type" value="Genomic_DNA"/>
</dbReference>
<dbReference type="Gene3D" id="3.40.710.10">
    <property type="entry name" value="DD-peptidase/beta-lactamase superfamily"/>
    <property type="match status" value="1"/>
</dbReference>
<evidence type="ECO:0000313" key="3">
    <source>
        <dbReference type="Proteomes" id="UP000606194"/>
    </source>
</evidence>
<keyword evidence="3" id="KW-1185">Reference proteome</keyword>
<dbReference type="InterPro" id="IPR012338">
    <property type="entry name" value="Beta-lactam/transpept-like"/>
</dbReference>
<dbReference type="Pfam" id="PF00144">
    <property type="entry name" value="Beta-lactamase"/>
    <property type="match status" value="1"/>
</dbReference>
<comment type="caution">
    <text evidence="2">The sequence shown here is derived from an EMBL/GenBank/DDBJ whole genome shotgun (WGS) entry which is preliminary data.</text>
</comment>
<dbReference type="InterPro" id="IPR050491">
    <property type="entry name" value="AmpC-like"/>
</dbReference>
<gene>
    <name evidence="2" type="ORF">GCM10010269_26490</name>
</gene>
<sequence>MRRPPTCVIGSHLDAPRVTGGHDPDAYVELGSFTKVLTGTVLAVLAEKRVVSLDDPVERWLNAPAGTGVTLRHLADHTSGLPRLPPDTGLFNPYRDFTQTQLEQFVGRLDSVVTASPGEREEYSNAGYAVLGAALVSAAGQDYEELVGDHVLAPLGLPAGSVTARPPADRRLLASGWFGRPVKPWDLTGAILPAGGMWASTRTTARLLTGLLVDKTLGEPALTWRRVGDLPLTFHNGATRKSRVFAGALPDGRWVVVHRLSGSTEDTDAAGIDELRAAAEEGG</sequence>
<dbReference type="AlphaFoldDB" id="A0A918FUN6"/>
<feature type="domain" description="Beta-lactamase-related" evidence="1">
    <location>
        <begin position="21"/>
        <end position="222"/>
    </location>
</feature>
<evidence type="ECO:0000313" key="2">
    <source>
        <dbReference type="EMBL" id="GGR86027.1"/>
    </source>
</evidence>
<reference evidence="2" key="1">
    <citation type="journal article" date="2014" name="Int. J. Syst. Evol. Microbiol.">
        <title>Complete genome sequence of Corynebacterium casei LMG S-19264T (=DSM 44701T), isolated from a smear-ripened cheese.</title>
        <authorList>
            <consortium name="US DOE Joint Genome Institute (JGI-PGF)"/>
            <person name="Walter F."/>
            <person name="Albersmeier A."/>
            <person name="Kalinowski J."/>
            <person name="Ruckert C."/>
        </authorList>
    </citation>
    <scope>NUCLEOTIDE SEQUENCE</scope>
    <source>
        <strain evidence="2">JCM 4386</strain>
    </source>
</reference>
<dbReference type="SUPFAM" id="SSF56601">
    <property type="entry name" value="beta-lactamase/transpeptidase-like"/>
    <property type="match status" value="1"/>
</dbReference>
<accession>A0A918FUN6</accession>
<name>A0A918FUN6_9ACTN</name>
<dbReference type="InterPro" id="IPR001466">
    <property type="entry name" value="Beta-lactam-related"/>
</dbReference>
<dbReference type="PANTHER" id="PTHR46825:SF9">
    <property type="entry name" value="BETA-LACTAMASE-RELATED DOMAIN-CONTAINING PROTEIN"/>
    <property type="match status" value="1"/>
</dbReference>
<reference evidence="2" key="2">
    <citation type="submission" date="2020-09" db="EMBL/GenBank/DDBJ databases">
        <authorList>
            <person name="Sun Q."/>
            <person name="Ohkuma M."/>
        </authorList>
    </citation>
    <scope>NUCLEOTIDE SEQUENCE</scope>
    <source>
        <strain evidence="2">JCM 4386</strain>
    </source>
</reference>
<dbReference type="Proteomes" id="UP000606194">
    <property type="component" value="Unassembled WGS sequence"/>
</dbReference>
<evidence type="ECO:0000259" key="1">
    <source>
        <dbReference type="Pfam" id="PF00144"/>
    </source>
</evidence>